<evidence type="ECO:0000313" key="2">
    <source>
        <dbReference type="Proteomes" id="UP001595604"/>
    </source>
</evidence>
<sequence>MLNDYFYSDFGFDYEFYTCSTYSSSIFPELKTENPFSVLKRVMKESLTGTCKPCFYILPAACGSGKSTSVQAFIRDWKDRGFEEGGSAIIMLPTLEEIDTYVSGCGLEKADYACLSPDRNYAKLGLGRGKADQARVLFVTHEQARRRMLEQGSFGAGTLPLPAMGGTVGQCSVFTRCCR</sequence>
<dbReference type="Proteomes" id="UP001595604">
    <property type="component" value="Unassembled WGS sequence"/>
</dbReference>
<comment type="caution">
    <text evidence="1">The sequence shown here is derived from an EMBL/GenBank/DDBJ whole genome shotgun (WGS) entry which is preliminary data.</text>
</comment>
<name>A0ABV7IN95_9SPHN</name>
<proteinExistence type="predicted"/>
<dbReference type="RefSeq" id="WP_379508852.1">
    <property type="nucleotide sequence ID" value="NZ_JBHRTQ010000004.1"/>
</dbReference>
<protein>
    <recommendedName>
        <fullName evidence="3">Helicase/UvrB N-terminal domain-containing protein</fullName>
    </recommendedName>
</protein>
<gene>
    <name evidence="1" type="ORF">ACFOD9_04300</name>
</gene>
<organism evidence="1 2">
    <name type="scientific">Novosphingobium bradum</name>
    <dbReference type="NCBI Taxonomy" id="1737444"/>
    <lineage>
        <taxon>Bacteria</taxon>
        <taxon>Pseudomonadati</taxon>
        <taxon>Pseudomonadota</taxon>
        <taxon>Alphaproteobacteria</taxon>
        <taxon>Sphingomonadales</taxon>
        <taxon>Sphingomonadaceae</taxon>
        <taxon>Novosphingobium</taxon>
    </lineage>
</organism>
<evidence type="ECO:0008006" key="3">
    <source>
        <dbReference type="Google" id="ProtNLM"/>
    </source>
</evidence>
<keyword evidence="2" id="KW-1185">Reference proteome</keyword>
<reference evidence="2" key="1">
    <citation type="journal article" date="2019" name="Int. J. Syst. Evol. Microbiol.">
        <title>The Global Catalogue of Microorganisms (GCM) 10K type strain sequencing project: providing services to taxonomists for standard genome sequencing and annotation.</title>
        <authorList>
            <consortium name="The Broad Institute Genomics Platform"/>
            <consortium name="The Broad Institute Genome Sequencing Center for Infectious Disease"/>
            <person name="Wu L."/>
            <person name="Ma J."/>
        </authorList>
    </citation>
    <scope>NUCLEOTIDE SEQUENCE [LARGE SCALE GENOMIC DNA]</scope>
    <source>
        <strain evidence="2">KCTC 42984</strain>
    </source>
</reference>
<dbReference type="EMBL" id="JBHRTQ010000004">
    <property type="protein sequence ID" value="MFC3173467.1"/>
    <property type="molecule type" value="Genomic_DNA"/>
</dbReference>
<accession>A0ABV7IN95</accession>
<evidence type="ECO:0000313" key="1">
    <source>
        <dbReference type="EMBL" id="MFC3173467.1"/>
    </source>
</evidence>